<proteinExistence type="predicted"/>
<name>A0A8J3FAE9_9BACI</name>
<evidence type="ECO:0000313" key="3">
    <source>
        <dbReference type="Proteomes" id="UP000637720"/>
    </source>
</evidence>
<gene>
    <name evidence="2" type="ORF">GCM10007043_09110</name>
</gene>
<feature type="transmembrane region" description="Helical" evidence="1">
    <location>
        <begin position="125"/>
        <end position="149"/>
    </location>
</feature>
<feature type="transmembrane region" description="Helical" evidence="1">
    <location>
        <begin position="156"/>
        <end position="173"/>
    </location>
</feature>
<feature type="transmembrane region" description="Helical" evidence="1">
    <location>
        <begin position="100"/>
        <end position="119"/>
    </location>
</feature>
<feature type="transmembrane region" description="Helical" evidence="1">
    <location>
        <begin position="9"/>
        <end position="28"/>
    </location>
</feature>
<reference evidence="2" key="2">
    <citation type="submission" date="2020-09" db="EMBL/GenBank/DDBJ databases">
        <authorList>
            <person name="Sun Q."/>
            <person name="Ohkuma M."/>
        </authorList>
    </citation>
    <scope>NUCLEOTIDE SEQUENCE</scope>
    <source>
        <strain evidence="2">JCM 14719</strain>
    </source>
</reference>
<dbReference type="AlphaFoldDB" id="A0A8J3FAE9"/>
<dbReference type="RefSeq" id="WP_054672309.1">
    <property type="nucleotide sequence ID" value="NZ_BMOF01000013.1"/>
</dbReference>
<keyword evidence="1" id="KW-0812">Transmembrane</keyword>
<keyword evidence="1" id="KW-0472">Membrane</keyword>
<evidence type="ECO:0000313" key="2">
    <source>
        <dbReference type="EMBL" id="GGJ97471.1"/>
    </source>
</evidence>
<reference evidence="2" key="1">
    <citation type="journal article" date="2014" name="Int. J. Syst. Evol. Microbiol.">
        <title>Complete genome sequence of Corynebacterium casei LMG S-19264T (=DSM 44701T), isolated from a smear-ripened cheese.</title>
        <authorList>
            <consortium name="US DOE Joint Genome Institute (JGI-PGF)"/>
            <person name="Walter F."/>
            <person name="Albersmeier A."/>
            <person name="Kalinowski J."/>
            <person name="Ruckert C."/>
        </authorList>
    </citation>
    <scope>NUCLEOTIDE SEQUENCE</scope>
    <source>
        <strain evidence="2">JCM 14719</strain>
    </source>
</reference>
<organism evidence="2 3">
    <name type="scientific">Calditerricola satsumensis</name>
    <dbReference type="NCBI Taxonomy" id="373054"/>
    <lineage>
        <taxon>Bacteria</taxon>
        <taxon>Bacillati</taxon>
        <taxon>Bacillota</taxon>
        <taxon>Bacilli</taxon>
        <taxon>Bacillales</taxon>
        <taxon>Bacillaceae</taxon>
        <taxon>Calditerricola</taxon>
    </lineage>
</organism>
<keyword evidence="3" id="KW-1185">Reference proteome</keyword>
<feature type="transmembrane region" description="Helical" evidence="1">
    <location>
        <begin position="48"/>
        <end position="72"/>
    </location>
</feature>
<evidence type="ECO:0000256" key="1">
    <source>
        <dbReference type="SAM" id="Phobius"/>
    </source>
</evidence>
<sequence>MATDLLKHRILLGAVLGLQLLTCWVPYFRFFSPSPVLRESWLSSVSTAFSSVLVLFWTWLMAIGLIGVGAYWSTEVNDRFALEAWRHASFQSWIGQKIRFVLLLNAVVYGLAPLPFLLASYPDEAISVLLLIAFLLLYSTHLSLIFLIATLLGAKTAYAFTCTLSYHVLNLLLDGVGWPNTLQYFLIGEQAGIASLAIVTGLLVLMIGMMIGKTTPTTITRRGSEYQ</sequence>
<protein>
    <submittedName>
        <fullName evidence="2">Uncharacterized protein</fullName>
    </submittedName>
</protein>
<comment type="caution">
    <text evidence="2">The sequence shown here is derived from an EMBL/GenBank/DDBJ whole genome shotgun (WGS) entry which is preliminary data.</text>
</comment>
<dbReference type="EMBL" id="BMOF01000013">
    <property type="protein sequence ID" value="GGJ97471.1"/>
    <property type="molecule type" value="Genomic_DNA"/>
</dbReference>
<feature type="transmembrane region" description="Helical" evidence="1">
    <location>
        <begin position="193"/>
        <end position="212"/>
    </location>
</feature>
<dbReference type="Proteomes" id="UP000637720">
    <property type="component" value="Unassembled WGS sequence"/>
</dbReference>
<keyword evidence="1" id="KW-1133">Transmembrane helix</keyword>
<accession>A0A8J3FAE9</accession>